<keyword evidence="1" id="KW-1133">Transmembrane helix</keyword>
<dbReference type="EMBL" id="CAXLJM020000022">
    <property type="protein sequence ID" value="CAL8087910.1"/>
    <property type="molecule type" value="Genomic_DNA"/>
</dbReference>
<protein>
    <recommendedName>
        <fullName evidence="4">Gustatory receptor</fullName>
    </recommendedName>
</protein>
<keyword evidence="1" id="KW-0472">Membrane</keyword>
<sequence>MFVEIAFPLAPAPLPIKSKPVEVSLQTQPSGDKAKTPSFIRKSSYWTWTFKLTLFPFIFWSCPVYIVTTTKQSVLDSPITSTRSWLEFIFNCKRFPCTSFFSIFLLIFTVLINMYVSYTFVDLFNNLFIRGSYEISMLSDVLDFIRYLPIAIPLNYVWLKGYKLNNLISLLDQVHRKYGRVGCSTFRIRLVLMLLIILVIHTVRYFNYEKYLLTNKQDFRSVVGTLSDFSLDIFCTLLLPLYCTFCYAIKFELLVIKGVIYDLMRKKVVPSVAHLNKFKALYTRAADHILQVNRLFSMYLSLALLILLVGTAADAENLWGTLGTALSSAFGGSSPWTSFFTWLLQLGEEDVNGVTAGGMTPEEIRQINADIACILLTYGLIFYTVWQAVGTNDSAREIHVWLNDFVTGGAGTDVCGILKDLGFITKETEFRDKSNVVSATVPKAVEGVDDEEEIVDVIWASNNRLDSQEEHEFIQKFHMLKSYIHVRMEIEKASLLSITLIGWLVPSLSGRLKRYNVLY</sequence>
<reference evidence="2 3" key="1">
    <citation type="submission" date="2024-08" db="EMBL/GenBank/DDBJ databases">
        <authorList>
            <person name="Cucini C."/>
            <person name="Frati F."/>
        </authorList>
    </citation>
    <scope>NUCLEOTIDE SEQUENCE [LARGE SCALE GENOMIC DNA]</scope>
</reference>
<accession>A0ABP1Q3E6</accession>
<name>A0ABP1Q3E6_9HEXA</name>
<keyword evidence="3" id="KW-1185">Reference proteome</keyword>
<evidence type="ECO:0000313" key="2">
    <source>
        <dbReference type="EMBL" id="CAL8087910.1"/>
    </source>
</evidence>
<feature type="transmembrane region" description="Helical" evidence="1">
    <location>
        <begin position="45"/>
        <end position="67"/>
    </location>
</feature>
<evidence type="ECO:0008006" key="4">
    <source>
        <dbReference type="Google" id="ProtNLM"/>
    </source>
</evidence>
<organism evidence="2 3">
    <name type="scientific">Orchesella dallaii</name>
    <dbReference type="NCBI Taxonomy" id="48710"/>
    <lineage>
        <taxon>Eukaryota</taxon>
        <taxon>Metazoa</taxon>
        <taxon>Ecdysozoa</taxon>
        <taxon>Arthropoda</taxon>
        <taxon>Hexapoda</taxon>
        <taxon>Collembola</taxon>
        <taxon>Entomobryomorpha</taxon>
        <taxon>Entomobryoidea</taxon>
        <taxon>Orchesellidae</taxon>
        <taxon>Orchesellinae</taxon>
        <taxon>Orchesella</taxon>
    </lineage>
</organism>
<feature type="transmembrane region" description="Helical" evidence="1">
    <location>
        <begin position="141"/>
        <end position="159"/>
    </location>
</feature>
<feature type="transmembrane region" description="Helical" evidence="1">
    <location>
        <begin position="367"/>
        <end position="386"/>
    </location>
</feature>
<comment type="caution">
    <text evidence="2">The sequence shown here is derived from an EMBL/GenBank/DDBJ whole genome shotgun (WGS) entry which is preliminary data.</text>
</comment>
<feature type="transmembrane region" description="Helical" evidence="1">
    <location>
        <begin position="100"/>
        <end position="121"/>
    </location>
</feature>
<dbReference type="Proteomes" id="UP001642540">
    <property type="component" value="Unassembled WGS sequence"/>
</dbReference>
<feature type="transmembrane region" description="Helical" evidence="1">
    <location>
        <begin position="186"/>
        <end position="206"/>
    </location>
</feature>
<proteinExistence type="predicted"/>
<feature type="transmembrane region" description="Helical" evidence="1">
    <location>
        <begin position="229"/>
        <end position="249"/>
    </location>
</feature>
<gene>
    <name evidence="2" type="ORF">ODALV1_LOCUS6890</name>
</gene>
<evidence type="ECO:0000313" key="3">
    <source>
        <dbReference type="Proteomes" id="UP001642540"/>
    </source>
</evidence>
<evidence type="ECO:0000256" key="1">
    <source>
        <dbReference type="SAM" id="Phobius"/>
    </source>
</evidence>
<keyword evidence="1" id="KW-0812">Transmembrane</keyword>
<feature type="transmembrane region" description="Helical" evidence="1">
    <location>
        <begin position="295"/>
        <end position="313"/>
    </location>
</feature>